<name>F9EQI3_9FUSO</name>
<reference evidence="1 2" key="1">
    <citation type="submission" date="2011-05" db="EMBL/GenBank/DDBJ databases">
        <authorList>
            <person name="Muzny D."/>
            <person name="Qin X."/>
            <person name="Deng J."/>
            <person name="Jiang H."/>
            <person name="Liu Y."/>
            <person name="Qu J."/>
            <person name="Song X.-Z."/>
            <person name="Zhang L."/>
            <person name="Thornton R."/>
            <person name="Coyle M."/>
            <person name="Francisco L."/>
            <person name="Jackson L."/>
            <person name="Javaid M."/>
            <person name="Korchina V."/>
            <person name="Kovar C."/>
            <person name="Mata R."/>
            <person name="Mathew T."/>
            <person name="Ngo R."/>
            <person name="Nguyen L."/>
            <person name="Nguyen N."/>
            <person name="Okwuonu G."/>
            <person name="Ongeri F."/>
            <person name="Pham C."/>
            <person name="Simmons D."/>
            <person name="Wilczek-Boney K."/>
            <person name="Hale W."/>
            <person name="Jakkamsetti A."/>
            <person name="Pham P."/>
            <person name="Ruth R."/>
            <person name="San Lucas F."/>
            <person name="Warren J."/>
            <person name="Zhang J."/>
            <person name="Zhao Z."/>
            <person name="Zhou C."/>
            <person name="Zhu D."/>
            <person name="Lee S."/>
            <person name="Bess C."/>
            <person name="Blankenburg K."/>
            <person name="Forbes L."/>
            <person name="Fu Q."/>
            <person name="Gubbala S."/>
            <person name="Hirani K."/>
            <person name="Jayaseelan J.C."/>
            <person name="Lara F."/>
            <person name="Munidasa M."/>
            <person name="Palculict T."/>
            <person name="Patil S."/>
            <person name="Pu L.-L."/>
            <person name="Saada N."/>
            <person name="Tang L."/>
            <person name="Weissenberger G."/>
            <person name="Zhu Y."/>
            <person name="Hemphill L."/>
            <person name="Shang Y."/>
            <person name="Youmans B."/>
            <person name="Ayvaz T."/>
            <person name="Ross M."/>
            <person name="Santibanez J."/>
            <person name="Aqrawi P."/>
            <person name="Gross S."/>
            <person name="Joshi V."/>
            <person name="Fowler G."/>
            <person name="Nazareth L."/>
            <person name="Reid J."/>
            <person name="Worley K."/>
            <person name="Petrosino J."/>
            <person name="Highlander S."/>
            <person name="Gibbs R."/>
        </authorList>
    </citation>
    <scope>NUCLEOTIDE SEQUENCE [LARGE SCALE GENOMIC DNA]</scope>
    <source>
        <strain evidence="1 2">ATCC 51191</strain>
    </source>
</reference>
<dbReference type="AlphaFoldDB" id="F9EQI3"/>
<evidence type="ECO:0000313" key="1">
    <source>
        <dbReference type="EMBL" id="EGQ78786.1"/>
    </source>
</evidence>
<keyword evidence="1" id="KW-0808">Transferase</keyword>
<sequence length="52" mass="6121">GLEFILMNMLNIKKISGIYHKYGTKFIAQLNTLNFKFLEKIQMISINCQKKI</sequence>
<feature type="non-terminal residue" evidence="1">
    <location>
        <position position="1"/>
    </location>
</feature>
<keyword evidence="1" id="KW-0328">Glycosyltransferase</keyword>
<dbReference type="HOGENOM" id="CLU_3073234_0_0_0"/>
<comment type="caution">
    <text evidence="1">The sequence shown here is derived from an EMBL/GenBank/DDBJ whole genome shotgun (WGS) entry which is preliminary data.</text>
</comment>
<keyword evidence="2" id="KW-1185">Reference proteome</keyword>
<dbReference type="GO" id="GO:0016757">
    <property type="term" value="F:glycosyltransferase activity"/>
    <property type="evidence" value="ECO:0007669"/>
    <property type="project" value="UniProtKB-KW"/>
</dbReference>
<proteinExistence type="predicted"/>
<accession>F9EQI3</accession>
<dbReference type="Proteomes" id="UP000005392">
    <property type="component" value="Unassembled WGS sequence"/>
</dbReference>
<organism evidence="1 2">
    <name type="scientific">Fusobacterium animalis ATCC 51191</name>
    <dbReference type="NCBI Taxonomy" id="997347"/>
    <lineage>
        <taxon>Bacteria</taxon>
        <taxon>Fusobacteriati</taxon>
        <taxon>Fusobacteriota</taxon>
        <taxon>Fusobacteriia</taxon>
        <taxon>Fusobacteriales</taxon>
        <taxon>Fusobacteriaceae</taxon>
        <taxon>Fusobacterium</taxon>
    </lineage>
</organism>
<evidence type="ECO:0000313" key="2">
    <source>
        <dbReference type="Proteomes" id="UP000005392"/>
    </source>
</evidence>
<protein>
    <submittedName>
        <fullName evidence="1">Group 1 glycosyl transferase</fullName>
        <ecNumber evidence="1">2.4.1.-</ecNumber>
    </submittedName>
</protein>
<dbReference type="EMBL" id="AFQD01000411">
    <property type="protein sequence ID" value="EGQ78786.1"/>
    <property type="molecule type" value="Genomic_DNA"/>
</dbReference>
<dbReference type="EC" id="2.4.1.-" evidence="1"/>
<gene>
    <name evidence="1" type="ORF">HMPREF9094_2188</name>
</gene>